<feature type="compositionally biased region" description="Basic residues" evidence="1">
    <location>
        <begin position="123"/>
        <end position="133"/>
    </location>
</feature>
<proteinExistence type="predicted"/>
<feature type="compositionally biased region" description="Basic and acidic residues" evidence="1">
    <location>
        <begin position="100"/>
        <end position="120"/>
    </location>
</feature>
<name>A0A0F9SYG6_9ZZZZ</name>
<gene>
    <name evidence="2" type="ORF">LCGC14_0795420</name>
</gene>
<feature type="region of interest" description="Disordered" evidence="1">
    <location>
        <begin position="100"/>
        <end position="133"/>
    </location>
</feature>
<comment type="caution">
    <text evidence="2">The sequence shown here is derived from an EMBL/GenBank/DDBJ whole genome shotgun (WGS) entry which is preliminary data.</text>
</comment>
<evidence type="ECO:0000256" key="1">
    <source>
        <dbReference type="SAM" id="MobiDB-lite"/>
    </source>
</evidence>
<evidence type="ECO:0000313" key="2">
    <source>
        <dbReference type="EMBL" id="KKN34243.1"/>
    </source>
</evidence>
<dbReference type="EMBL" id="LAZR01002117">
    <property type="protein sequence ID" value="KKN34243.1"/>
    <property type="molecule type" value="Genomic_DNA"/>
</dbReference>
<organism evidence="2">
    <name type="scientific">marine sediment metagenome</name>
    <dbReference type="NCBI Taxonomy" id="412755"/>
    <lineage>
        <taxon>unclassified sequences</taxon>
        <taxon>metagenomes</taxon>
        <taxon>ecological metagenomes</taxon>
    </lineage>
</organism>
<reference evidence="2" key="1">
    <citation type="journal article" date="2015" name="Nature">
        <title>Complex archaea that bridge the gap between prokaryotes and eukaryotes.</title>
        <authorList>
            <person name="Spang A."/>
            <person name="Saw J.H."/>
            <person name="Jorgensen S.L."/>
            <person name="Zaremba-Niedzwiedzka K."/>
            <person name="Martijn J."/>
            <person name="Lind A.E."/>
            <person name="van Eijk R."/>
            <person name="Schleper C."/>
            <person name="Guy L."/>
            <person name="Ettema T.J."/>
        </authorList>
    </citation>
    <scope>NUCLEOTIDE SEQUENCE</scope>
</reference>
<protein>
    <submittedName>
        <fullName evidence="2">Uncharacterized protein</fullName>
    </submittedName>
</protein>
<dbReference type="AlphaFoldDB" id="A0A0F9SYG6"/>
<sequence length="133" mass="15360">MTATQQELLPPDHTSLQRHRLGKYDRTNPERIYAAAWKRANRRSAGVNQGHSYVEWILCADGKQPTPISRRDAAVAASVIQWLGTNVGLGFILEAERKIDQSRRSDDERRRRPSLREAQRVVRPSRRLRLRHG</sequence>
<accession>A0A0F9SYG6</accession>